<dbReference type="PROSITE" id="PS50110">
    <property type="entry name" value="RESPONSE_REGULATORY"/>
    <property type="match status" value="1"/>
</dbReference>
<reference evidence="4 5" key="1">
    <citation type="submission" date="2020-03" db="EMBL/GenBank/DDBJ databases">
        <title>Genomic Encyclopedia of Type Strains, Phase IV (KMG-IV): sequencing the most valuable type-strain genomes for metagenomic binning, comparative biology and taxonomic classification.</title>
        <authorList>
            <person name="Goeker M."/>
        </authorList>
    </citation>
    <scope>NUCLEOTIDE SEQUENCE [LARGE SCALE GENOMIC DNA]</scope>
    <source>
        <strain evidence="4 5">DSM 22753</strain>
    </source>
</reference>
<proteinExistence type="predicted"/>
<dbReference type="Proteomes" id="UP000788153">
    <property type="component" value="Unassembled WGS sequence"/>
</dbReference>
<dbReference type="Pfam" id="PF00072">
    <property type="entry name" value="Response_reg"/>
    <property type="match status" value="1"/>
</dbReference>
<evidence type="ECO:0000313" key="4">
    <source>
        <dbReference type="EMBL" id="NIJ25233.1"/>
    </source>
</evidence>
<keyword evidence="5" id="KW-1185">Reference proteome</keyword>
<sequence>MADEEFGGLAIVLVVEDEPLQRMDMINMAEEAGFKVLEAHDAPHAIALLEARADVRLVLTDIDMPGAMDGLKLAAAVRRRWPPIKIIVTTAGVAPGVADMPEGAVFLPKPLNHRRVLDAMHRLVT</sequence>
<evidence type="ECO:0000256" key="1">
    <source>
        <dbReference type="ARBA" id="ARBA00022553"/>
    </source>
</evidence>
<accession>A0ABX0U8Y9</accession>
<dbReference type="SUPFAM" id="SSF52172">
    <property type="entry name" value="CheY-like"/>
    <property type="match status" value="1"/>
</dbReference>
<gene>
    <name evidence="4" type="ORF">FHT01_002775</name>
</gene>
<dbReference type="RefSeq" id="WP_140047675.1">
    <property type="nucleotide sequence ID" value="NZ_BAAAEV010000001.1"/>
</dbReference>
<dbReference type="InterPro" id="IPR001789">
    <property type="entry name" value="Sig_transdc_resp-reg_receiver"/>
</dbReference>
<comment type="caution">
    <text evidence="4">The sequence shown here is derived from an EMBL/GenBank/DDBJ whole genome shotgun (WGS) entry which is preliminary data.</text>
</comment>
<keyword evidence="1 2" id="KW-0597">Phosphoprotein</keyword>
<dbReference type="InterPro" id="IPR011006">
    <property type="entry name" value="CheY-like_superfamily"/>
</dbReference>
<evidence type="ECO:0000256" key="2">
    <source>
        <dbReference type="PROSITE-ProRule" id="PRU00169"/>
    </source>
</evidence>
<dbReference type="PANTHER" id="PTHR44591:SF21">
    <property type="entry name" value="TWO-COMPONENT RESPONSE REGULATOR"/>
    <property type="match status" value="1"/>
</dbReference>
<dbReference type="PANTHER" id="PTHR44591">
    <property type="entry name" value="STRESS RESPONSE REGULATOR PROTEIN 1"/>
    <property type="match status" value="1"/>
</dbReference>
<dbReference type="EMBL" id="JAASQP010000001">
    <property type="protein sequence ID" value="NIJ25233.1"/>
    <property type="molecule type" value="Genomic_DNA"/>
</dbReference>
<dbReference type="InterPro" id="IPR050595">
    <property type="entry name" value="Bact_response_regulator"/>
</dbReference>
<protein>
    <submittedName>
        <fullName evidence="4">CheY-like chemotaxis protein</fullName>
    </submittedName>
</protein>
<evidence type="ECO:0000313" key="5">
    <source>
        <dbReference type="Proteomes" id="UP000788153"/>
    </source>
</evidence>
<name>A0ABX0U8Y9_9SPHN</name>
<feature type="domain" description="Response regulatory" evidence="3">
    <location>
        <begin position="11"/>
        <end position="124"/>
    </location>
</feature>
<organism evidence="4 5">
    <name type="scientific">Sphingomonas japonica</name>
    <dbReference type="NCBI Taxonomy" id="511662"/>
    <lineage>
        <taxon>Bacteria</taxon>
        <taxon>Pseudomonadati</taxon>
        <taxon>Pseudomonadota</taxon>
        <taxon>Alphaproteobacteria</taxon>
        <taxon>Sphingomonadales</taxon>
        <taxon>Sphingomonadaceae</taxon>
        <taxon>Sphingomonas</taxon>
    </lineage>
</organism>
<dbReference type="SMART" id="SM00448">
    <property type="entry name" value="REC"/>
    <property type="match status" value="1"/>
</dbReference>
<feature type="modified residue" description="4-aspartylphosphate" evidence="2">
    <location>
        <position position="61"/>
    </location>
</feature>
<dbReference type="Gene3D" id="3.40.50.2300">
    <property type="match status" value="1"/>
</dbReference>
<evidence type="ECO:0000259" key="3">
    <source>
        <dbReference type="PROSITE" id="PS50110"/>
    </source>
</evidence>